<comment type="caution">
    <text evidence="1">The sequence shown here is derived from an EMBL/GenBank/DDBJ whole genome shotgun (WGS) entry which is preliminary data.</text>
</comment>
<organism evidence="1 2">
    <name type="scientific">Vibrio neptunius</name>
    <dbReference type="NCBI Taxonomy" id="170651"/>
    <lineage>
        <taxon>Bacteria</taxon>
        <taxon>Pseudomonadati</taxon>
        <taxon>Pseudomonadota</taxon>
        <taxon>Gammaproteobacteria</taxon>
        <taxon>Vibrionales</taxon>
        <taxon>Vibrionaceae</taxon>
        <taxon>Vibrio</taxon>
    </lineage>
</organism>
<accession>A0ABS2ZYC5</accession>
<evidence type="ECO:0000313" key="2">
    <source>
        <dbReference type="Proteomes" id="UP000779070"/>
    </source>
</evidence>
<evidence type="ECO:0008006" key="3">
    <source>
        <dbReference type="Google" id="ProtNLM"/>
    </source>
</evidence>
<evidence type="ECO:0000313" key="1">
    <source>
        <dbReference type="EMBL" id="MBN3577270.1"/>
    </source>
</evidence>
<name>A0ABS2ZYC5_9VIBR</name>
<gene>
    <name evidence="1" type="ORF">JYA62_06250</name>
</gene>
<dbReference type="RefSeq" id="WP_206377205.1">
    <property type="nucleotide sequence ID" value="NZ_CAWPTM010000123.1"/>
</dbReference>
<proteinExistence type="predicted"/>
<dbReference type="Proteomes" id="UP000779070">
    <property type="component" value="Unassembled WGS sequence"/>
</dbReference>
<sequence length="143" mass="16334">NELRPSGFWNGLRPMEHFVSGTDFFLREFGTGYALWNTSFREWTSSFGILERATPYGTLRFGNGLLPSGFWNGLRPMEHFVSGMNFVLRDFGTGYALWNTSFRERTSSFGNLERATPYGTLRFGITGSGFALIERRSFFLVIP</sequence>
<dbReference type="EMBL" id="JAFHLB010000006">
    <property type="protein sequence ID" value="MBN3577270.1"/>
    <property type="molecule type" value="Genomic_DNA"/>
</dbReference>
<keyword evidence="2" id="KW-1185">Reference proteome</keyword>
<protein>
    <recommendedName>
        <fullName evidence="3">Bacterial surface antigen (D15) domain-containing protein</fullName>
    </recommendedName>
</protein>
<reference evidence="1 2" key="1">
    <citation type="submission" date="2021-02" db="EMBL/GenBank/DDBJ databases">
        <title>Draft Genome Sequences of 5 Vibrio neptunius Strains Isolated From of Bivalve Hatcheries.</title>
        <authorList>
            <person name="Galvis F."/>
            <person name="Barja J.L."/>
            <person name="Lemos M.L."/>
            <person name="Balado M."/>
        </authorList>
    </citation>
    <scope>NUCLEOTIDE SEQUENCE [LARGE SCALE GENOMIC DNA]</scope>
    <source>
        <strain evidence="1 2">PP-145.98</strain>
    </source>
</reference>
<feature type="non-terminal residue" evidence="1">
    <location>
        <position position="1"/>
    </location>
</feature>